<feature type="domain" description="YprB ribonuclease H-like" evidence="1">
    <location>
        <begin position="88"/>
        <end position="240"/>
    </location>
</feature>
<dbReference type="EMBL" id="LAZR01012261">
    <property type="protein sequence ID" value="KKM27758.1"/>
    <property type="molecule type" value="Genomic_DNA"/>
</dbReference>
<gene>
    <name evidence="2" type="ORF">LCGC14_1571490</name>
</gene>
<dbReference type="InterPro" id="IPR012337">
    <property type="entry name" value="RNaseH-like_sf"/>
</dbReference>
<name>A0A0F9L0Q7_9ZZZZ</name>
<proteinExistence type="predicted"/>
<organism evidence="2">
    <name type="scientific">marine sediment metagenome</name>
    <dbReference type="NCBI Taxonomy" id="412755"/>
    <lineage>
        <taxon>unclassified sequences</taxon>
        <taxon>metagenomes</taxon>
        <taxon>ecological metagenomes</taxon>
    </lineage>
</organism>
<dbReference type="InterPro" id="IPR038720">
    <property type="entry name" value="YprB_RNase_H-like_dom"/>
</dbReference>
<dbReference type="Pfam" id="PF13482">
    <property type="entry name" value="RNase_H_2"/>
    <property type="match status" value="1"/>
</dbReference>
<dbReference type="AlphaFoldDB" id="A0A0F9L0Q7"/>
<evidence type="ECO:0000313" key="2">
    <source>
        <dbReference type="EMBL" id="KKM27758.1"/>
    </source>
</evidence>
<comment type="caution">
    <text evidence="2">The sequence shown here is derived from an EMBL/GenBank/DDBJ whole genome shotgun (WGS) entry which is preliminary data.</text>
</comment>
<evidence type="ECO:0000259" key="1">
    <source>
        <dbReference type="Pfam" id="PF13482"/>
    </source>
</evidence>
<accession>A0A0F9L0Q7</accession>
<sequence>MIRNTFSILNGIGASKESRLWREGVLTWEDFLSTDFPAGISPGNKGLYDEKLTEASARLLEGDASFFSETLARTEHWRLFDRFSEHAVCLDIESNGLPADSGGYVTVVGLYDGNRYTSLVRGRDLSAEALSSALAGCKCLVTFYGSVFDVPFMEKALPGFRLGVPHFDLCFGLKRLGIKGGLKRIEGKFGIARDGDVEGMDGYEAVHLWHRAKRGDSRALDLLVKYNREDTVNLWLIAHKTYRMLRESTGIMAHLP</sequence>
<reference evidence="2" key="1">
    <citation type="journal article" date="2015" name="Nature">
        <title>Complex archaea that bridge the gap between prokaryotes and eukaryotes.</title>
        <authorList>
            <person name="Spang A."/>
            <person name="Saw J.H."/>
            <person name="Jorgensen S.L."/>
            <person name="Zaremba-Niedzwiedzka K."/>
            <person name="Martijn J."/>
            <person name="Lind A.E."/>
            <person name="van Eijk R."/>
            <person name="Schleper C."/>
            <person name="Guy L."/>
            <person name="Ettema T.J."/>
        </authorList>
    </citation>
    <scope>NUCLEOTIDE SEQUENCE</scope>
</reference>
<dbReference type="PANTHER" id="PTHR38462:SF1">
    <property type="entry name" value="YPRB RIBONUCLEASE H-LIKE DOMAIN-CONTAINING PROTEIN"/>
    <property type="match status" value="1"/>
</dbReference>
<protein>
    <recommendedName>
        <fullName evidence="1">YprB ribonuclease H-like domain-containing protein</fullName>
    </recommendedName>
</protein>
<dbReference type="PANTHER" id="PTHR38462">
    <property type="entry name" value="EXONUCLEASE-LIKE PROTEIN"/>
    <property type="match status" value="1"/>
</dbReference>
<dbReference type="SUPFAM" id="SSF53098">
    <property type="entry name" value="Ribonuclease H-like"/>
    <property type="match status" value="1"/>
</dbReference>